<accession>A0A8H5AQG9</accession>
<feature type="region of interest" description="Disordered" evidence="1">
    <location>
        <begin position="19"/>
        <end position="53"/>
    </location>
</feature>
<reference evidence="2 3" key="1">
    <citation type="journal article" date="2020" name="ISME J.">
        <title>Uncovering the hidden diversity of litter-decomposition mechanisms in mushroom-forming fungi.</title>
        <authorList>
            <person name="Floudas D."/>
            <person name="Bentzer J."/>
            <person name="Ahren D."/>
            <person name="Johansson T."/>
            <person name="Persson P."/>
            <person name="Tunlid A."/>
        </authorList>
    </citation>
    <scope>NUCLEOTIDE SEQUENCE [LARGE SCALE GENOMIC DNA]</scope>
    <source>
        <strain evidence="2 3">CBS 101986</strain>
    </source>
</reference>
<dbReference type="OrthoDB" id="3038402at2759"/>
<evidence type="ECO:0000313" key="2">
    <source>
        <dbReference type="EMBL" id="KAF5309183.1"/>
    </source>
</evidence>
<sequence length="522" mass="57993">MKSGNYTTATRSYIVPTAIDDLNDTPPMARRGSSIDSSTSVGSSNPLENPNPPHSNDKLPIELLVYIFSLASTVSLSIFDGENLALWNGRLTLAAIIAVCRLWRIAALGAQSLWSTIVLPSGSKHIKKCLEASLYYSKNSAIDVFFFRVPGRPVYDNLFHKAREHAMISQILSQNGVSSRLRVLSNIPIGYLALNGHSTQHSVANFFRDAGQTIQAVGLLHWEHTNRSELPLTVPTTIEIFESLPANVRKLSLQSCSWHANQMTELLESPSTTSLWGRLSHLRVVGPHCIYFMDANTILRECSALEEAQFFWILGVFLAGDHGYGPMFGRERLILPRLRQLVIQKFDGDATWLLDAISSPAIVNLAIKQQNTVSRKELDQDAAMRWESFIQRTFTTSVSPDDVLHEVWVHGLPKESIEYILSSRAATGVRSIALAMNNCVLPFPGYMGCGAPLVQSLDSDSIYNEAAAEYGLPVENILQEYETVPWYGWNHTKAPLRLSGFAAQCLDKIIVWVDVPTHLDLD</sequence>
<proteinExistence type="predicted"/>
<evidence type="ECO:0000313" key="3">
    <source>
        <dbReference type="Proteomes" id="UP000567179"/>
    </source>
</evidence>
<protein>
    <recommendedName>
        <fullName evidence="4">F-box domain-containing protein</fullName>
    </recommendedName>
</protein>
<dbReference type="AlphaFoldDB" id="A0A8H5AQG9"/>
<dbReference type="EMBL" id="JAACJJ010000060">
    <property type="protein sequence ID" value="KAF5309183.1"/>
    <property type="molecule type" value="Genomic_DNA"/>
</dbReference>
<organism evidence="2 3">
    <name type="scientific">Psilocybe cf. subviscida</name>
    <dbReference type="NCBI Taxonomy" id="2480587"/>
    <lineage>
        <taxon>Eukaryota</taxon>
        <taxon>Fungi</taxon>
        <taxon>Dikarya</taxon>
        <taxon>Basidiomycota</taxon>
        <taxon>Agaricomycotina</taxon>
        <taxon>Agaricomycetes</taxon>
        <taxon>Agaricomycetidae</taxon>
        <taxon>Agaricales</taxon>
        <taxon>Agaricineae</taxon>
        <taxon>Strophariaceae</taxon>
        <taxon>Psilocybe</taxon>
    </lineage>
</organism>
<name>A0A8H5AQG9_9AGAR</name>
<keyword evidence="3" id="KW-1185">Reference proteome</keyword>
<dbReference type="Proteomes" id="UP000567179">
    <property type="component" value="Unassembled WGS sequence"/>
</dbReference>
<feature type="compositionally biased region" description="Low complexity" evidence="1">
    <location>
        <begin position="34"/>
        <end position="44"/>
    </location>
</feature>
<comment type="caution">
    <text evidence="2">The sequence shown here is derived from an EMBL/GenBank/DDBJ whole genome shotgun (WGS) entry which is preliminary data.</text>
</comment>
<gene>
    <name evidence="2" type="ORF">D9619_012745</name>
</gene>
<evidence type="ECO:0000256" key="1">
    <source>
        <dbReference type="SAM" id="MobiDB-lite"/>
    </source>
</evidence>
<evidence type="ECO:0008006" key="4">
    <source>
        <dbReference type="Google" id="ProtNLM"/>
    </source>
</evidence>